<gene>
    <name evidence="5" type="ORF">PVAP13_9KG255600</name>
</gene>
<reference evidence="5" key="1">
    <citation type="submission" date="2020-05" db="EMBL/GenBank/DDBJ databases">
        <title>WGS assembly of Panicum virgatum.</title>
        <authorList>
            <person name="Lovell J.T."/>
            <person name="Jenkins J."/>
            <person name="Shu S."/>
            <person name="Juenger T.E."/>
            <person name="Schmutz J."/>
        </authorList>
    </citation>
    <scope>NUCLEOTIDE SEQUENCE</scope>
    <source>
        <strain evidence="5">AP13</strain>
    </source>
</reference>
<organism evidence="5 6">
    <name type="scientific">Panicum virgatum</name>
    <name type="common">Blackwell switchgrass</name>
    <dbReference type="NCBI Taxonomy" id="38727"/>
    <lineage>
        <taxon>Eukaryota</taxon>
        <taxon>Viridiplantae</taxon>
        <taxon>Streptophyta</taxon>
        <taxon>Embryophyta</taxon>
        <taxon>Tracheophyta</taxon>
        <taxon>Spermatophyta</taxon>
        <taxon>Magnoliopsida</taxon>
        <taxon>Liliopsida</taxon>
        <taxon>Poales</taxon>
        <taxon>Poaceae</taxon>
        <taxon>PACMAD clade</taxon>
        <taxon>Panicoideae</taxon>
        <taxon>Panicodae</taxon>
        <taxon>Paniceae</taxon>
        <taxon>Panicinae</taxon>
        <taxon>Panicum</taxon>
        <taxon>Panicum sect. Hiantes</taxon>
    </lineage>
</organism>
<evidence type="ECO:0000256" key="3">
    <source>
        <dbReference type="SAM" id="MobiDB-lite"/>
    </source>
</evidence>
<evidence type="ECO:0000256" key="2">
    <source>
        <dbReference type="SAM" id="Coils"/>
    </source>
</evidence>
<dbReference type="PANTHER" id="PTHR31471">
    <property type="entry name" value="OS02G0116800 PROTEIN"/>
    <property type="match status" value="1"/>
</dbReference>
<dbReference type="EMBL" id="CM029053">
    <property type="protein sequence ID" value="KAG2549593.1"/>
    <property type="molecule type" value="Genomic_DNA"/>
</dbReference>
<feature type="region of interest" description="Disordered" evidence="3">
    <location>
        <begin position="108"/>
        <end position="278"/>
    </location>
</feature>
<feature type="compositionally biased region" description="Basic and acidic residues" evidence="3">
    <location>
        <begin position="155"/>
        <end position="165"/>
    </location>
</feature>
<protein>
    <recommendedName>
        <fullName evidence="4">Remorin C-terminal domain-containing protein</fullName>
    </recommendedName>
</protein>
<dbReference type="InterPro" id="IPR005516">
    <property type="entry name" value="Remorin_C"/>
</dbReference>
<evidence type="ECO:0000259" key="4">
    <source>
        <dbReference type="Pfam" id="PF03763"/>
    </source>
</evidence>
<feature type="region of interest" description="Disordered" evidence="3">
    <location>
        <begin position="366"/>
        <end position="396"/>
    </location>
</feature>
<dbReference type="OrthoDB" id="775261at2759"/>
<feature type="domain" description="Remorin C-terminal" evidence="4">
    <location>
        <begin position="286"/>
        <end position="391"/>
    </location>
</feature>
<comment type="similarity">
    <text evidence="1">Belongs to the remorin family.</text>
</comment>
<feature type="compositionally biased region" description="Basic and acidic residues" evidence="3">
    <location>
        <begin position="108"/>
        <end position="129"/>
    </location>
</feature>
<evidence type="ECO:0000256" key="1">
    <source>
        <dbReference type="ARBA" id="ARBA00005711"/>
    </source>
</evidence>
<keyword evidence="6" id="KW-1185">Reference proteome</keyword>
<sequence>MHTCRQLGGELQSLPLKFMNSEECITDTKSPWLFRNRSCTMDGDMKHLRVRFSGVRQEDHGGGHTTLVPSQQSTSFGRGLLSNAEEYDAAYAATVAAAAYAIAAREEERLASQEKPIADKFGTEGKTMADKVTSGKKPASLGESRITPESKSPPKRGESFKRPIEGSRSTKWFSREEPIYDAYDDEPGANVSVRRPLRPAQKKPEGAISSDENVADKVLSDSPPSKKKEASFPRKGPEKKGSRKFEQDEGNQMLPPTAAATAKPMSSYSGRESRVATPPGMAFSSEVEVMAEAWEKEKLAKIKKRYNETMDTITEWEAEKKAKARRQKELKDESDSERKRTKALVEYNEEMSRINKVVIASKLTAEEKRRNAERKARDKAQTIRSTGKLPRTCGCF</sequence>
<feature type="compositionally biased region" description="Basic and acidic residues" evidence="3">
    <location>
        <begin position="366"/>
        <end position="381"/>
    </location>
</feature>
<dbReference type="Pfam" id="PF03763">
    <property type="entry name" value="Remorin_C"/>
    <property type="match status" value="1"/>
</dbReference>
<dbReference type="PANTHER" id="PTHR31471:SF96">
    <property type="entry name" value="OS10G0325400 PROTEIN"/>
    <property type="match status" value="1"/>
</dbReference>
<dbReference type="AlphaFoldDB" id="A0A8T0NK34"/>
<proteinExistence type="inferred from homology"/>
<dbReference type="Proteomes" id="UP000823388">
    <property type="component" value="Chromosome 9K"/>
</dbReference>
<feature type="compositionally biased region" description="Basic and acidic residues" evidence="3">
    <location>
        <begin position="214"/>
        <end position="247"/>
    </location>
</feature>
<feature type="coiled-coil region" evidence="2">
    <location>
        <begin position="299"/>
        <end position="333"/>
    </location>
</feature>
<name>A0A8T0NK34_PANVG</name>
<comment type="caution">
    <text evidence="5">The sequence shown here is derived from an EMBL/GenBank/DDBJ whole genome shotgun (WGS) entry which is preliminary data.</text>
</comment>
<accession>A0A8T0NK34</accession>
<evidence type="ECO:0000313" key="5">
    <source>
        <dbReference type="EMBL" id="KAG2549593.1"/>
    </source>
</evidence>
<keyword evidence="2" id="KW-0175">Coiled coil</keyword>
<evidence type="ECO:0000313" key="6">
    <source>
        <dbReference type="Proteomes" id="UP000823388"/>
    </source>
</evidence>